<dbReference type="InterPro" id="IPR029052">
    <property type="entry name" value="Metallo-depent_PP-like"/>
</dbReference>
<comment type="caution">
    <text evidence="2">The sequence shown here is derived from an EMBL/GenBank/DDBJ whole genome shotgun (WGS) entry which is preliminary data.</text>
</comment>
<dbReference type="Gene3D" id="3.60.21.10">
    <property type="match status" value="1"/>
</dbReference>
<dbReference type="Proteomes" id="UP001149140">
    <property type="component" value="Unassembled WGS sequence"/>
</dbReference>
<dbReference type="SUPFAM" id="SSF56300">
    <property type="entry name" value="Metallo-dependent phosphatases"/>
    <property type="match status" value="1"/>
</dbReference>
<protein>
    <submittedName>
        <fullName evidence="2">Metallophosphoesterase</fullName>
    </submittedName>
</protein>
<feature type="domain" description="Calcineurin-like phosphoesterase" evidence="1">
    <location>
        <begin position="52"/>
        <end position="251"/>
    </location>
</feature>
<dbReference type="AlphaFoldDB" id="A0A9X3S4G3"/>
<accession>A0A9X3S4G3</accession>
<dbReference type="RefSeq" id="WP_270039558.1">
    <property type="nucleotide sequence ID" value="NZ_JAPDOD010000006.1"/>
</dbReference>
<reference evidence="2" key="1">
    <citation type="submission" date="2022-10" db="EMBL/GenBank/DDBJ databases">
        <title>The WGS of Solirubrobacter ginsenosidimutans DSM 21036.</title>
        <authorList>
            <person name="Jiang Z."/>
        </authorList>
    </citation>
    <scope>NUCLEOTIDE SEQUENCE</scope>
    <source>
        <strain evidence="2">DSM 21036</strain>
    </source>
</reference>
<evidence type="ECO:0000313" key="2">
    <source>
        <dbReference type="EMBL" id="MDA0160618.1"/>
    </source>
</evidence>
<keyword evidence="3" id="KW-1185">Reference proteome</keyword>
<name>A0A9X3S4G3_9ACTN</name>
<dbReference type="InterPro" id="IPR006311">
    <property type="entry name" value="TAT_signal"/>
</dbReference>
<dbReference type="PROSITE" id="PS51318">
    <property type="entry name" value="TAT"/>
    <property type="match status" value="1"/>
</dbReference>
<sequence>MEHDSEDDGIDRRGFLGCMAWAGTAVVLSACGGQVTSRNASSAVANPRADFTFAQISDSHIGFNHAPNQDVAGTFEQAVARLNALPQRPAFVVHTGDHVHLSAPEEFDTVKQIVSTIKTDRVFHVPGEHDVFVDQGKRYRQFFGKGSHGSGYYSFDYKGVHFLALANVQASESETGAGGMNGLGRLGAEQIAFVKRDLAHHSSDTPLVIFGHVPLLAVYPKWGWATEDSAQVLKLLTRFSSVTVLNGHIHQVLAKHEGRITMHTANSTAFPQHRPGEVAPGAFDLPAGELPSRLGIRTVRFVRGRSRLALTDQTLA</sequence>
<proteinExistence type="predicted"/>
<dbReference type="EMBL" id="JAPDOD010000006">
    <property type="protein sequence ID" value="MDA0160618.1"/>
    <property type="molecule type" value="Genomic_DNA"/>
</dbReference>
<dbReference type="InterPro" id="IPR051918">
    <property type="entry name" value="STPP_CPPED1"/>
</dbReference>
<dbReference type="PANTHER" id="PTHR43143:SF6">
    <property type="entry name" value="BLL3016 PROTEIN"/>
    <property type="match status" value="1"/>
</dbReference>
<evidence type="ECO:0000259" key="1">
    <source>
        <dbReference type="Pfam" id="PF00149"/>
    </source>
</evidence>
<dbReference type="PANTHER" id="PTHR43143">
    <property type="entry name" value="METALLOPHOSPHOESTERASE, CALCINEURIN SUPERFAMILY"/>
    <property type="match status" value="1"/>
</dbReference>
<organism evidence="2 3">
    <name type="scientific">Solirubrobacter ginsenosidimutans</name>
    <dbReference type="NCBI Taxonomy" id="490573"/>
    <lineage>
        <taxon>Bacteria</taxon>
        <taxon>Bacillati</taxon>
        <taxon>Actinomycetota</taxon>
        <taxon>Thermoleophilia</taxon>
        <taxon>Solirubrobacterales</taxon>
        <taxon>Solirubrobacteraceae</taxon>
        <taxon>Solirubrobacter</taxon>
    </lineage>
</organism>
<gene>
    <name evidence="2" type="ORF">OM076_10110</name>
</gene>
<evidence type="ECO:0000313" key="3">
    <source>
        <dbReference type="Proteomes" id="UP001149140"/>
    </source>
</evidence>
<dbReference type="Pfam" id="PF00149">
    <property type="entry name" value="Metallophos"/>
    <property type="match status" value="1"/>
</dbReference>
<dbReference type="InterPro" id="IPR004843">
    <property type="entry name" value="Calcineurin-like_PHP"/>
</dbReference>
<dbReference type="GO" id="GO:0016787">
    <property type="term" value="F:hydrolase activity"/>
    <property type="evidence" value="ECO:0007669"/>
    <property type="project" value="InterPro"/>
</dbReference>